<dbReference type="Proteomes" id="UP000254640">
    <property type="component" value="Unassembled WGS sequence"/>
</dbReference>
<accession>A0A379AE66</accession>
<reference evidence="1 2" key="1">
    <citation type="submission" date="2018-06" db="EMBL/GenBank/DDBJ databases">
        <authorList>
            <consortium name="Pathogen Informatics"/>
            <person name="Doyle S."/>
        </authorList>
    </citation>
    <scope>NUCLEOTIDE SEQUENCE [LARGE SCALE GENOMIC DNA]</scope>
    <source>
        <strain evidence="1 2">NCTC9381</strain>
    </source>
</reference>
<dbReference type="AlphaFoldDB" id="A0A379AE66"/>
<proteinExistence type="predicted"/>
<protein>
    <submittedName>
        <fullName evidence="1">Uncharacterized protein</fullName>
    </submittedName>
</protein>
<evidence type="ECO:0000313" key="2">
    <source>
        <dbReference type="Proteomes" id="UP000254640"/>
    </source>
</evidence>
<organism evidence="1 2">
    <name type="scientific">Enterobacter agglomerans</name>
    <name type="common">Erwinia herbicola</name>
    <name type="synonym">Pantoea agglomerans</name>
    <dbReference type="NCBI Taxonomy" id="549"/>
    <lineage>
        <taxon>Bacteria</taxon>
        <taxon>Pseudomonadati</taxon>
        <taxon>Pseudomonadota</taxon>
        <taxon>Gammaproteobacteria</taxon>
        <taxon>Enterobacterales</taxon>
        <taxon>Erwiniaceae</taxon>
        <taxon>Pantoea</taxon>
        <taxon>Pantoea agglomerans group</taxon>
    </lineage>
</organism>
<sequence length="124" mass="14567">MNKLNFLDAHRDIFHAKNESYTFGLDDEFWELSRNIKLNVGEVTKRLSGNLRFGYVNTLKYFAEEISPGSVKQINRVFMKFISFMSFDSIDEAVMLTTKSSDKFSNQDLICLRILIKKWYELGF</sequence>
<name>A0A379AE66_ENTAG</name>
<evidence type="ECO:0000313" key="1">
    <source>
        <dbReference type="EMBL" id="SUB15849.1"/>
    </source>
</evidence>
<keyword evidence="2" id="KW-1185">Reference proteome</keyword>
<gene>
    <name evidence="1" type="ORF">NCTC9381_01743</name>
</gene>
<dbReference type="EMBL" id="UGSO01000001">
    <property type="protein sequence ID" value="SUB15849.1"/>
    <property type="molecule type" value="Genomic_DNA"/>
</dbReference>